<dbReference type="InterPro" id="IPR006175">
    <property type="entry name" value="YjgF/YER057c/UK114"/>
</dbReference>
<dbReference type="GO" id="GO:0050540">
    <property type="term" value="F:2-aminomuconate deaminase activity"/>
    <property type="evidence" value="ECO:0007669"/>
    <property type="project" value="UniProtKB-EC"/>
</dbReference>
<proteinExistence type="predicted"/>
<accession>A0A508STA1</accession>
<dbReference type="PANTHER" id="PTHR11803">
    <property type="entry name" value="2-IMINOBUTANOATE/2-IMINOPROPANOATE DEAMINASE RIDA"/>
    <property type="match status" value="1"/>
</dbReference>
<dbReference type="CDD" id="cd00448">
    <property type="entry name" value="YjgF_YER057c_UK114_family"/>
    <property type="match status" value="1"/>
</dbReference>
<keyword evidence="1" id="KW-0378">Hydrolase</keyword>
<dbReference type="Pfam" id="PF01042">
    <property type="entry name" value="Ribonuc_L-PSP"/>
    <property type="match status" value="1"/>
</dbReference>
<dbReference type="RefSeq" id="WP_139857855.1">
    <property type="nucleotide sequence ID" value="NZ_CAADFC020000004.1"/>
</dbReference>
<evidence type="ECO:0000313" key="1">
    <source>
        <dbReference type="EMBL" id="VIO66145.1"/>
    </source>
</evidence>
<name>A0A508STA1_9BRAD</name>
<dbReference type="EC" id="3.5.99.5" evidence="1"/>
<dbReference type="AlphaFoldDB" id="A0A508STA1"/>
<dbReference type="OrthoDB" id="583118at2"/>
<evidence type="ECO:0000313" key="2">
    <source>
        <dbReference type="Proteomes" id="UP000328092"/>
    </source>
</evidence>
<dbReference type="InterPro" id="IPR035959">
    <property type="entry name" value="RutC-like_sf"/>
</dbReference>
<protein>
    <submittedName>
        <fullName evidence="1">2-aminomuconate deaminase</fullName>
        <ecNumber evidence="1">3.5.99.5</ecNumber>
    </submittedName>
</protein>
<dbReference type="SUPFAM" id="SSF55298">
    <property type="entry name" value="YjgF-like"/>
    <property type="match status" value="1"/>
</dbReference>
<organism evidence="1 2">
    <name type="scientific">Bradyrhizobium ivorense</name>
    <dbReference type="NCBI Taxonomy" id="2511166"/>
    <lineage>
        <taxon>Bacteria</taxon>
        <taxon>Pseudomonadati</taxon>
        <taxon>Pseudomonadota</taxon>
        <taxon>Alphaproteobacteria</taxon>
        <taxon>Hyphomicrobiales</taxon>
        <taxon>Nitrobacteraceae</taxon>
        <taxon>Bradyrhizobium</taxon>
    </lineage>
</organism>
<dbReference type="Proteomes" id="UP000328092">
    <property type="component" value="Unassembled WGS sequence"/>
</dbReference>
<sequence length="130" mass="14240">MDPIFHLLPDAPKPVAPYSHAVEAGPFVFVTGQLATDPDDDALPIPPGIEAQTRKVMDNLARVLKGCGLTFANVVFVRIYLTDFKRDYAAMNAIFSTYFDEDRRPGRTTVGVTDLARGGIIEIDLIAFKA</sequence>
<comment type="caution">
    <text evidence="1">The sequence shown here is derived from an EMBL/GenBank/DDBJ whole genome shotgun (WGS) entry which is preliminary data.</text>
</comment>
<gene>
    <name evidence="1" type="primary">amnD_1</name>
    <name evidence="1" type="ORF">CI1B_12570</name>
</gene>
<dbReference type="PANTHER" id="PTHR11803:SF39">
    <property type="entry name" value="2-IMINOBUTANOATE_2-IMINOPROPANOATE DEAMINASE"/>
    <property type="match status" value="1"/>
</dbReference>
<dbReference type="GO" id="GO:0005829">
    <property type="term" value="C:cytosol"/>
    <property type="evidence" value="ECO:0007669"/>
    <property type="project" value="TreeGrafter"/>
</dbReference>
<reference evidence="1" key="1">
    <citation type="submission" date="2019-02" db="EMBL/GenBank/DDBJ databases">
        <authorList>
            <person name="Pothier F.J."/>
        </authorList>
    </citation>
    <scope>NUCLEOTIDE SEQUENCE</scope>
    <source>
        <strain evidence="1">CI-1B</strain>
    </source>
</reference>
<keyword evidence="2" id="KW-1185">Reference proteome</keyword>
<dbReference type="EMBL" id="CAADFC020000004">
    <property type="protein sequence ID" value="VIO66145.1"/>
    <property type="molecule type" value="Genomic_DNA"/>
</dbReference>
<dbReference type="Gene3D" id="3.30.1330.40">
    <property type="entry name" value="RutC-like"/>
    <property type="match status" value="1"/>
</dbReference>